<name>A0A1F6MAA0_9BACT</name>
<dbReference type="CDD" id="cd03801">
    <property type="entry name" value="GT4_PimA-like"/>
    <property type="match status" value="1"/>
</dbReference>
<comment type="caution">
    <text evidence="1">The sequence shown here is derived from an EMBL/GenBank/DDBJ whole genome shotgun (WGS) entry which is preliminary data.</text>
</comment>
<dbReference type="PANTHER" id="PTHR12526">
    <property type="entry name" value="GLYCOSYLTRANSFERASE"/>
    <property type="match status" value="1"/>
</dbReference>
<dbReference type="Gene3D" id="3.40.50.2000">
    <property type="entry name" value="Glycogen Phosphorylase B"/>
    <property type="match status" value="2"/>
</dbReference>
<dbReference type="AlphaFoldDB" id="A0A1F6MAA0"/>
<sequence>MRSTATLAFDIVRNLLGKRYQLVYIVENAPWSIRQDGCEITSRLTSLGLCDATVRVTPRGLRNTLIHFGSFHSYTQSVAQKAVDVFSNTLVLTWFHVEDDVVARRHIPYINTHIKRVVTSCTNTREHLLRLGLRKDIVEVIPIGVDISHFSPVSQETKQLIRERLGISLNVCVIGCFQKDGNYWGHGLEPKYIKGPDVFCDALDMVAKERNIFVLLTGPSRGYVKQRLQRSGIPFFHTYVSEYCRIVPYYQALDLYVVPSRLEGGPKAILESWATGVPVVTTNVGMVPDICQHAVNAVICDVDDPHGLAQGILSVAHDKNFSDQLARNGFAAVPLYDWNCIVRQYYETVYRLLLNKEKK</sequence>
<reference evidence="1 2" key="1">
    <citation type="journal article" date="2016" name="Nat. Commun.">
        <title>Thousands of microbial genomes shed light on interconnected biogeochemical processes in an aquifer system.</title>
        <authorList>
            <person name="Anantharaman K."/>
            <person name="Brown C.T."/>
            <person name="Hug L.A."/>
            <person name="Sharon I."/>
            <person name="Castelle C.J."/>
            <person name="Probst A.J."/>
            <person name="Thomas B.C."/>
            <person name="Singh A."/>
            <person name="Wilkins M.J."/>
            <person name="Karaoz U."/>
            <person name="Brodie E.L."/>
            <person name="Williams K.H."/>
            <person name="Hubbard S.S."/>
            <person name="Banfield J.F."/>
        </authorList>
    </citation>
    <scope>NUCLEOTIDE SEQUENCE [LARGE SCALE GENOMIC DNA]</scope>
</reference>
<dbReference type="Proteomes" id="UP000176282">
    <property type="component" value="Unassembled WGS sequence"/>
</dbReference>
<proteinExistence type="predicted"/>
<evidence type="ECO:0000313" key="2">
    <source>
        <dbReference type="Proteomes" id="UP000176282"/>
    </source>
</evidence>
<accession>A0A1F6MAA0</accession>
<gene>
    <name evidence="1" type="ORF">A3J66_03110</name>
</gene>
<dbReference type="PANTHER" id="PTHR12526:SF637">
    <property type="entry name" value="GLYCOSYLTRANSFERASE EPSF-RELATED"/>
    <property type="match status" value="1"/>
</dbReference>
<dbReference type="STRING" id="1798680.A3J66_03110"/>
<dbReference type="Pfam" id="PF13692">
    <property type="entry name" value="Glyco_trans_1_4"/>
    <property type="match status" value="1"/>
</dbReference>
<dbReference type="SUPFAM" id="SSF53756">
    <property type="entry name" value="UDP-Glycosyltransferase/glycogen phosphorylase"/>
    <property type="match status" value="1"/>
</dbReference>
<evidence type="ECO:0000313" key="1">
    <source>
        <dbReference type="EMBL" id="OGH68557.1"/>
    </source>
</evidence>
<dbReference type="EMBL" id="MFQB01000012">
    <property type="protein sequence ID" value="OGH68557.1"/>
    <property type="molecule type" value="Genomic_DNA"/>
</dbReference>
<evidence type="ECO:0008006" key="3">
    <source>
        <dbReference type="Google" id="ProtNLM"/>
    </source>
</evidence>
<organism evidence="1 2">
    <name type="scientific">Candidatus Magasanikbacteria bacterium RIFCSPHIGHO2_02_FULL_47_14</name>
    <dbReference type="NCBI Taxonomy" id="1798680"/>
    <lineage>
        <taxon>Bacteria</taxon>
        <taxon>Candidatus Magasanikiibacteriota</taxon>
    </lineage>
</organism>
<protein>
    <recommendedName>
        <fullName evidence="3">Glycosyl transferase family 1 domain-containing protein</fullName>
    </recommendedName>
</protein>